<protein>
    <submittedName>
        <fullName evidence="3">Uncharacterized protein</fullName>
    </submittedName>
</protein>
<evidence type="ECO:0000256" key="2">
    <source>
        <dbReference type="SAM" id="SignalP"/>
    </source>
</evidence>
<proteinExistence type="predicted"/>
<accession>A0A1K1RYV4</accession>
<dbReference type="RefSeq" id="WP_072363447.1">
    <property type="nucleotide sequence ID" value="NZ_CP139972.1"/>
</dbReference>
<dbReference type="STRING" id="1004.SAMN05661012_04472"/>
<sequence>MKKVRIIGFTCLLFVAAVVNGQNVKGPKIAATDAATLNAQQDSLKYLSDLILRGRDEDARQHANDRFIPKLVQALKTPNSFYFPFDSITTVSIQYPEDSTFRIFTWGVESENTFFHHYGAIQMRTEDGKLKLFPLFDASDYILNTDTITDNKNWYGCMYYKIVQRRFFNKDYYTLFGWDANNMRSQKKLIEMLSFKDDKPVFGGPFFSYAEDTVPKPLRNRFILEYKKDGTVSLSYNQDMDMIVYDHLISETNQPKKPSTFVSDLDYEGFKWKGGKWVHIEKVFHDALQLGKYPVGQPLDYKKKDLTKPKTAEEINEETLQKQPSKKKPK</sequence>
<dbReference type="EMBL" id="FPIZ01000015">
    <property type="protein sequence ID" value="SFW77138.1"/>
    <property type="molecule type" value="Genomic_DNA"/>
</dbReference>
<evidence type="ECO:0000313" key="5">
    <source>
        <dbReference type="Proteomes" id="UP000183788"/>
    </source>
</evidence>
<evidence type="ECO:0000313" key="4">
    <source>
        <dbReference type="EMBL" id="WQG90258.1"/>
    </source>
</evidence>
<feature type="signal peptide" evidence="2">
    <location>
        <begin position="1"/>
        <end position="21"/>
    </location>
</feature>
<feature type="chain" id="PRO_5012498702" evidence="2">
    <location>
        <begin position="22"/>
        <end position="330"/>
    </location>
</feature>
<dbReference type="EMBL" id="CP140154">
    <property type="protein sequence ID" value="WQG90258.1"/>
    <property type="molecule type" value="Genomic_DNA"/>
</dbReference>
<feature type="compositionally biased region" description="Basic and acidic residues" evidence="1">
    <location>
        <begin position="300"/>
        <end position="313"/>
    </location>
</feature>
<name>A0A1K1RYV4_9BACT</name>
<organism evidence="3 5">
    <name type="scientific">Chitinophaga sancti</name>
    <dbReference type="NCBI Taxonomy" id="1004"/>
    <lineage>
        <taxon>Bacteria</taxon>
        <taxon>Pseudomonadati</taxon>
        <taxon>Bacteroidota</taxon>
        <taxon>Chitinophagia</taxon>
        <taxon>Chitinophagales</taxon>
        <taxon>Chitinophagaceae</taxon>
        <taxon>Chitinophaga</taxon>
    </lineage>
</organism>
<reference evidence="4 6" key="2">
    <citation type="submission" date="2023-11" db="EMBL/GenBank/DDBJ databases">
        <title>MicrobeMod: A computational toolkit for identifying prokaryotic methylation and restriction-modification with nanopore sequencing.</title>
        <authorList>
            <person name="Crits-Christoph A."/>
            <person name="Kang S.C."/>
            <person name="Lee H."/>
            <person name="Ostrov N."/>
        </authorList>
    </citation>
    <scope>NUCLEOTIDE SEQUENCE [LARGE SCALE GENOMIC DNA]</scope>
    <source>
        <strain evidence="4 6">ATCC 23090</strain>
    </source>
</reference>
<dbReference type="Proteomes" id="UP000183788">
    <property type="component" value="Unassembled WGS sequence"/>
</dbReference>
<feature type="region of interest" description="Disordered" evidence="1">
    <location>
        <begin position="296"/>
        <end position="330"/>
    </location>
</feature>
<dbReference type="OrthoDB" id="788168at2"/>
<evidence type="ECO:0000256" key="1">
    <source>
        <dbReference type="SAM" id="MobiDB-lite"/>
    </source>
</evidence>
<evidence type="ECO:0000313" key="3">
    <source>
        <dbReference type="EMBL" id="SFW77138.1"/>
    </source>
</evidence>
<reference evidence="3 5" key="1">
    <citation type="submission" date="2016-11" db="EMBL/GenBank/DDBJ databases">
        <authorList>
            <person name="Jaros S."/>
            <person name="Januszkiewicz K."/>
            <person name="Wedrychowicz H."/>
        </authorList>
    </citation>
    <scope>NUCLEOTIDE SEQUENCE [LARGE SCALE GENOMIC DNA]</scope>
    <source>
        <strain evidence="3 5">DSM 784</strain>
    </source>
</reference>
<keyword evidence="6" id="KW-1185">Reference proteome</keyword>
<dbReference type="Proteomes" id="UP001326715">
    <property type="component" value="Chromosome"/>
</dbReference>
<dbReference type="AlphaFoldDB" id="A0A1K1RYV4"/>
<evidence type="ECO:0000313" key="6">
    <source>
        <dbReference type="Proteomes" id="UP001326715"/>
    </source>
</evidence>
<keyword evidence="2" id="KW-0732">Signal</keyword>
<gene>
    <name evidence="3" type="ORF">SAMN05661012_04472</name>
    <name evidence="4" type="ORF">SR876_02030</name>
</gene>